<dbReference type="RefSeq" id="WP_092011993.1">
    <property type="nucleotide sequence ID" value="NZ_FOYW01000001.1"/>
</dbReference>
<keyword evidence="5 8" id="KW-1133">Transmembrane helix</keyword>
<dbReference type="PANTHER" id="PTHR34582">
    <property type="entry name" value="UPF0702 TRANSMEMBRANE PROTEIN YCAP"/>
    <property type="match status" value="1"/>
</dbReference>
<evidence type="ECO:0000256" key="4">
    <source>
        <dbReference type="ARBA" id="ARBA00022692"/>
    </source>
</evidence>
<dbReference type="InterPro" id="IPR007353">
    <property type="entry name" value="DUF421"/>
</dbReference>
<feature type="transmembrane region" description="Helical" evidence="8">
    <location>
        <begin position="12"/>
        <end position="32"/>
    </location>
</feature>
<evidence type="ECO:0000259" key="10">
    <source>
        <dbReference type="Pfam" id="PF20730"/>
    </source>
</evidence>
<dbReference type="PANTHER" id="PTHR34582:SF6">
    <property type="entry name" value="UPF0702 TRANSMEMBRANE PROTEIN YCAP"/>
    <property type="match status" value="1"/>
</dbReference>
<keyword evidence="4 8" id="KW-0812">Transmembrane</keyword>
<keyword evidence="12" id="KW-1185">Reference proteome</keyword>
<feature type="transmembrane region" description="Helical" evidence="8">
    <location>
        <begin position="71"/>
        <end position="89"/>
    </location>
</feature>
<dbReference type="GO" id="GO:0005886">
    <property type="term" value="C:plasma membrane"/>
    <property type="evidence" value="ECO:0007669"/>
    <property type="project" value="UniProtKB-SubCell"/>
</dbReference>
<dbReference type="EMBL" id="FOYW01000001">
    <property type="protein sequence ID" value="SFR64838.1"/>
    <property type="molecule type" value="Genomic_DNA"/>
</dbReference>
<feature type="region of interest" description="Disordered" evidence="7">
    <location>
        <begin position="162"/>
        <end position="181"/>
    </location>
</feature>
<feature type="domain" description="YetF C-terminal" evidence="9">
    <location>
        <begin position="91"/>
        <end position="159"/>
    </location>
</feature>
<dbReference type="STRING" id="650891.SAMN05216203_2151"/>
<evidence type="ECO:0000256" key="7">
    <source>
        <dbReference type="SAM" id="MobiDB-lite"/>
    </source>
</evidence>
<evidence type="ECO:0000256" key="6">
    <source>
        <dbReference type="ARBA" id="ARBA00023136"/>
    </source>
</evidence>
<comment type="subcellular location">
    <subcellularLocation>
        <location evidence="1">Cell membrane</location>
        <topology evidence="1">Multi-pass membrane protein</topology>
    </subcellularLocation>
</comment>
<evidence type="ECO:0000313" key="11">
    <source>
        <dbReference type="EMBL" id="SFR64838.1"/>
    </source>
</evidence>
<dbReference type="Gene3D" id="3.30.240.20">
    <property type="entry name" value="bsu07140 like domains"/>
    <property type="match status" value="1"/>
</dbReference>
<evidence type="ECO:0000256" key="2">
    <source>
        <dbReference type="ARBA" id="ARBA00006448"/>
    </source>
</evidence>
<dbReference type="Pfam" id="PF20730">
    <property type="entry name" value="YetF_N"/>
    <property type="match status" value="1"/>
</dbReference>
<dbReference type="Pfam" id="PF04239">
    <property type="entry name" value="DUF421"/>
    <property type="match status" value="1"/>
</dbReference>
<gene>
    <name evidence="11" type="ORF">SAMN05216203_2151</name>
</gene>
<evidence type="ECO:0000259" key="9">
    <source>
        <dbReference type="Pfam" id="PF04239"/>
    </source>
</evidence>
<evidence type="ECO:0000256" key="8">
    <source>
        <dbReference type="SAM" id="Phobius"/>
    </source>
</evidence>
<keyword evidence="3" id="KW-1003">Cell membrane</keyword>
<protein>
    <submittedName>
        <fullName evidence="11">Uncharacterized membrane protein YcaP, DUF421 family</fullName>
    </submittedName>
</protein>
<keyword evidence="6 8" id="KW-0472">Membrane</keyword>
<evidence type="ECO:0000313" key="12">
    <source>
        <dbReference type="Proteomes" id="UP000198644"/>
    </source>
</evidence>
<dbReference type="OrthoDB" id="9793799at2"/>
<evidence type="ECO:0000256" key="5">
    <source>
        <dbReference type="ARBA" id="ARBA00022989"/>
    </source>
</evidence>
<organism evidence="11 12">
    <name type="scientific">Marinobacter daqiaonensis</name>
    <dbReference type="NCBI Taxonomy" id="650891"/>
    <lineage>
        <taxon>Bacteria</taxon>
        <taxon>Pseudomonadati</taxon>
        <taxon>Pseudomonadota</taxon>
        <taxon>Gammaproteobacteria</taxon>
        <taxon>Pseudomonadales</taxon>
        <taxon>Marinobacteraceae</taxon>
        <taxon>Marinobacter</taxon>
    </lineage>
</organism>
<dbReference type="Proteomes" id="UP000198644">
    <property type="component" value="Unassembled WGS sequence"/>
</dbReference>
<dbReference type="InterPro" id="IPR023090">
    <property type="entry name" value="UPF0702_alpha/beta_dom_sf"/>
</dbReference>
<sequence>MEGMFFNDWSNLVRILIVGVLAYVVLVVFLRISGKRTLSKLNAFDFVVTVALGSTLATVLLNKSISLSEGAMAFALLIGLQLVVTWSSVRVGWIRRTLTGEPGLVLYRGEFMPASMRRARVTEDEVRSAIRSSGVLAMEEVEAVVIETEGSLSVVRRGTDAGRSSLEGVQGRAAPASDQRG</sequence>
<dbReference type="AlphaFoldDB" id="A0A1I6IDR1"/>
<feature type="domain" description="YetF-like N-terminal transmembrane" evidence="10">
    <location>
        <begin position="20"/>
        <end position="85"/>
    </location>
</feature>
<evidence type="ECO:0000256" key="3">
    <source>
        <dbReference type="ARBA" id="ARBA00022475"/>
    </source>
</evidence>
<accession>A0A1I6IDR1</accession>
<comment type="similarity">
    <text evidence="2">Belongs to the UPF0702 family.</text>
</comment>
<name>A0A1I6IDR1_9GAMM</name>
<feature type="transmembrane region" description="Helical" evidence="8">
    <location>
        <begin position="44"/>
        <end position="65"/>
    </location>
</feature>
<proteinExistence type="inferred from homology"/>
<evidence type="ECO:0000256" key="1">
    <source>
        <dbReference type="ARBA" id="ARBA00004651"/>
    </source>
</evidence>
<reference evidence="11 12" key="1">
    <citation type="submission" date="2016-10" db="EMBL/GenBank/DDBJ databases">
        <authorList>
            <person name="de Groot N.N."/>
        </authorList>
    </citation>
    <scope>NUCLEOTIDE SEQUENCE [LARGE SCALE GENOMIC DNA]</scope>
    <source>
        <strain evidence="11 12">CGMCC 1.9167</strain>
    </source>
</reference>
<dbReference type="InterPro" id="IPR048454">
    <property type="entry name" value="YetF_N"/>
</dbReference>